<dbReference type="InterPro" id="IPR017853">
    <property type="entry name" value="GH"/>
</dbReference>
<dbReference type="GO" id="GO:0005576">
    <property type="term" value="C:extracellular region"/>
    <property type="evidence" value="ECO:0007669"/>
    <property type="project" value="UniProtKB-SubCell"/>
</dbReference>
<dbReference type="InterPro" id="IPR044846">
    <property type="entry name" value="GH10"/>
</dbReference>
<gene>
    <name evidence="13" type="ORF">LTR09_003065</name>
</gene>
<protein>
    <recommendedName>
        <fullName evidence="10">Beta-xylanase</fullName>
        <ecNumber evidence="10">3.2.1.8</ecNumber>
    </recommendedName>
</protein>
<reference evidence="13" key="1">
    <citation type="submission" date="2023-04" db="EMBL/GenBank/DDBJ databases">
        <title>Black Yeasts Isolated from many extreme environments.</title>
        <authorList>
            <person name="Coleine C."/>
            <person name="Stajich J.E."/>
            <person name="Selbmann L."/>
        </authorList>
    </citation>
    <scope>NUCLEOTIDE SEQUENCE</scope>
    <source>
        <strain evidence="13">CCFEE 5312</strain>
    </source>
</reference>
<feature type="domain" description="GH10" evidence="12">
    <location>
        <begin position="42"/>
        <end position="349"/>
    </location>
</feature>
<keyword evidence="11" id="KW-0732">Signal</keyword>
<dbReference type="Pfam" id="PF00331">
    <property type="entry name" value="Glyco_hydro_10"/>
    <property type="match status" value="1"/>
</dbReference>
<dbReference type="PRINTS" id="PR00134">
    <property type="entry name" value="GLHYDRLASE10"/>
</dbReference>
<keyword evidence="7 10" id="KW-0378">Hydrolase</keyword>
<dbReference type="PANTHER" id="PTHR31490">
    <property type="entry name" value="GLYCOSYL HYDROLASE"/>
    <property type="match status" value="1"/>
</dbReference>
<dbReference type="EMBL" id="JAWDJX010000007">
    <property type="protein sequence ID" value="KAK3055831.1"/>
    <property type="molecule type" value="Genomic_DNA"/>
</dbReference>
<keyword evidence="9 10" id="KW-0624">Polysaccharide degradation</keyword>
<dbReference type="PANTHER" id="PTHR31490:SF35">
    <property type="entry name" value="ENDO-1,4-BETA-XYLANASE"/>
    <property type="match status" value="1"/>
</dbReference>
<dbReference type="SMART" id="SM00633">
    <property type="entry name" value="Glyco_10"/>
    <property type="match status" value="1"/>
</dbReference>
<dbReference type="AlphaFoldDB" id="A0AAJ0LUN6"/>
<comment type="catalytic activity">
    <reaction evidence="1 10">
        <text>Endohydrolysis of (1-&gt;4)-beta-D-xylosidic linkages in xylans.</text>
        <dbReference type="EC" id="3.2.1.8"/>
    </reaction>
</comment>
<name>A0AAJ0LUN6_9PEZI</name>
<keyword evidence="8 10" id="KW-0119">Carbohydrate metabolism</keyword>
<dbReference type="PROSITE" id="PS51760">
    <property type="entry name" value="GH10_2"/>
    <property type="match status" value="1"/>
</dbReference>
<keyword evidence="6" id="KW-0858">Xylan degradation</keyword>
<feature type="chain" id="PRO_5042460207" description="Beta-xylanase" evidence="11">
    <location>
        <begin position="20"/>
        <end position="360"/>
    </location>
</feature>
<evidence type="ECO:0000256" key="3">
    <source>
        <dbReference type="ARBA" id="ARBA00004851"/>
    </source>
</evidence>
<dbReference type="GO" id="GO:0045493">
    <property type="term" value="P:xylan catabolic process"/>
    <property type="evidence" value="ECO:0007669"/>
    <property type="project" value="UniProtKB-KW"/>
</dbReference>
<evidence type="ECO:0000256" key="1">
    <source>
        <dbReference type="ARBA" id="ARBA00000681"/>
    </source>
</evidence>
<evidence type="ECO:0000256" key="7">
    <source>
        <dbReference type="ARBA" id="ARBA00022801"/>
    </source>
</evidence>
<evidence type="ECO:0000256" key="9">
    <source>
        <dbReference type="ARBA" id="ARBA00023326"/>
    </source>
</evidence>
<evidence type="ECO:0000256" key="6">
    <source>
        <dbReference type="ARBA" id="ARBA00022651"/>
    </source>
</evidence>
<evidence type="ECO:0000259" key="12">
    <source>
        <dbReference type="PROSITE" id="PS51760"/>
    </source>
</evidence>
<keyword evidence="14" id="KW-1185">Reference proteome</keyword>
<keyword evidence="5" id="KW-0964">Secreted</keyword>
<dbReference type="SUPFAM" id="SSF51445">
    <property type="entry name" value="(Trans)glycosidases"/>
    <property type="match status" value="1"/>
</dbReference>
<comment type="pathway">
    <text evidence="3">Glycan degradation; xylan degradation.</text>
</comment>
<evidence type="ECO:0000313" key="13">
    <source>
        <dbReference type="EMBL" id="KAK3055831.1"/>
    </source>
</evidence>
<evidence type="ECO:0000256" key="10">
    <source>
        <dbReference type="RuleBase" id="RU361174"/>
    </source>
</evidence>
<evidence type="ECO:0000256" key="11">
    <source>
        <dbReference type="SAM" id="SignalP"/>
    </source>
</evidence>
<comment type="caution">
    <text evidence="13">The sequence shown here is derived from an EMBL/GenBank/DDBJ whole genome shotgun (WGS) entry which is preliminary data.</text>
</comment>
<dbReference type="InterPro" id="IPR001000">
    <property type="entry name" value="GH10_dom"/>
</dbReference>
<dbReference type="Gene3D" id="3.20.20.80">
    <property type="entry name" value="Glycosidases"/>
    <property type="match status" value="1"/>
</dbReference>
<evidence type="ECO:0000256" key="4">
    <source>
        <dbReference type="ARBA" id="ARBA00007495"/>
    </source>
</evidence>
<evidence type="ECO:0000256" key="2">
    <source>
        <dbReference type="ARBA" id="ARBA00004613"/>
    </source>
</evidence>
<evidence type="ECO:0000313" key="14">
    <source>
        <dbReference type="Proteomes" id="UP001271007"/>
    </source>
</evidence>
<dbReference type="Proteomes" id="UP001271007">
    <property type="component" value="Unassembled WGS sequence"/>
</dbReference>
<evidence type="ECO:0000256" key="5">
    <source>
        <dbReference type="ARBA" id="ARBA00022525"/>
    </source>
</evidence>
<dbReference type="GO" id="GO:0031176">
    <property type="term" value="F:endo-1,4-beta-xylanase activity"/>
    <property type="evidence" value="ECO:0007669"/>
    <property type="project" value="UniProtKB-EC"/>
</dbReference>
<organism evidence="13 14">
    <name type="scientific">Extremus antarcticus</name>
    <dbReference type="NCBI Taxonomy" id="702011"/>
    <lineage>
        <taxon>Eukaryota</taxon>
        <taxon>Fungi</taxon>
        <taxon>Dikarya</taxon>
        <taxon>Ascomycota</taxon>
        <taxon>Pezizomycotina</taxon>
        <taxon>Dothideomycetes</taxon>
        <taxon>Dothideomycetidae</taxon>
        <taxon>Mycosphaerellales</taxon>
        <taxon>Extremaceae</taxon>
        <taxon>Extremus</taxon>
    </lineage>
</organism>
<feature type="signal peptide" evidence="11">
    <location>
        <begin position="1"/>
        <end position="19"/>
    </location>
</feature>
<accession>A0AAJ0LUN6</accession>
<sequence length="360" mass="39988">MHFTHSLTAALALGGSALASPTEKRVTVGLSKAMRQRGRSFIGTALTLRDDAQELAIVENKADFNSITPENAQKWESTEPTQGNFTFEDSDRYVDFATDHRYQIHCHNLVWHSQLPDWVVNGGFDNETLIEVMHDHIKALAGRYKGRCTRWDVVNEALEEDGTYRKSVWYNTIGEAFLPLAFKFASQVDPKAQLFYNDYNLEYNGAKTDGAQRIVKLIQSHGVKINGVGFRAHMTSEPTTSSGGGVTPSQQVLSAALRRMTSQDVDVAYTEIDVRMNLPATQKKLNVQAKVYQRIAASCLAVERCIGMTIWGVSDKYSWIPAVFDGEGAANLWDEDFKKKPAYAGFLRGIHQGGNNGASL</sequence>
<proteinExistence type="inferred from homology"/>
<comment type="similarity">
    <text evidence="4 10">Belongs to the glycosyl hydrolase 10 (cellulase F) family.</text>
</comment>
<keyword evidence="10" id="KW-0326">Glycosidase</keyword>
<dbReference type="EC" id="3.2.1.8" evidence="10"/>
<comment type="subcellular location">
    <subcellularLocation>
        <location evidence="2">Secreted</location>
    </subcellularLocation>
</comment>
<evidence type="ECO:0000256" key="8">
    <source>
        <dbReference type="ARBA" id="ARBA00023277"/>
    </source>
</evidence>